<protein>
    <submittedName>
        <fullName evidence="3">Carbon-nitrogen hydrolase family protein</fullName>
    </submittedName>
</protein>
<dbReference type="Proteomes" id="UP001064504">
    <property type="component" value="Chromosome"/>
</dbReference>
<accession>A0ABY6AEQ6</accession>
<reference evidence="3" key="1">
    <citation type="submission" date="2022-09" db="EMBL/GenBank/DDBJ databases">
        <title>Complete genome sequence of Pseudomonas promysalinigenes strain RL-WG26, a newly isolated PGPR with the potential for plant salinity stress alleviation.</title>
        <authorList>
            <person name="Ren L."/>
            <person name="Wang G."/>
            <person name="Hu H."/>
        </authorList>
    </citation>
    <scope>NUCLEOTIDE SEQUENCE</scope>
    <source>
        <strain evidence="3">RL-WG26</strain>
    </source>
</reference>
<dbReference type="InterPro" id="IPR003010">
    <property type="entry name" value="C-N_Hydrolase"/>
</dbReference>
<dbReference type="CDD" id="cd07197">
    <property type="entry name" value="nitrilase"/>
    <property type="match status" value="1"/>
</dbReference>
<dbReference type="PANTHER" id="PTHR43674:SF2">
    <property type="entry name" value="BETA-UREIDOPROPIONASE"/>
    <property type="match status" value="1"/>
</dbReference>
<dbReference type="InterPro" id="IPR036526">
    <property type="entry name" value="C-N_Hydrolase_sf"/>
</dbReference>
<evidence type="ECO:0000256" key="1">
    <source>
        <dbReference type="ARBA" id="ARBA00022801"/>
    </source>
</evidence>
<dbReference type="Pfam" id="PF00795">
    <property type="entry name" value="CN_hydrolase"/>
    <property type="match status" value="1"/>
</dbReference>
<gene>
    <name evidence="3" type="ORF">N5C08_12520</name>
</gene>
<evidence type="ECO:0000313" key="3">
    <source>
        <dbReference type="EMBL" id="UXH37831.1"/>
    </source>
</evidence>
<organism evidence="3 4">
    <name type="scientific">Pseudomonas promysalinigenes</name>
    <dbReference type="NCBI Taxonomy" id="485898"/>
    <lineage>
        <taxon>Bacteria</taxon>
        <taxon>Pseudomonadati</taxon>
        <taxon>Pseudomonadota</taxon>
        <taxon>Gammaproteobacteria</taxon>
        <taxon>Pseudomonadales</taxon>
        <taxon>Pseudomonadaceae</taxon>
        <taxon>Pseudomonas</taxon>
    </lineage>
</organism>
<evidence type="ECO:0000313" key="4">
    <source>
        <dbReference type="Proteomes" id="UP001064504"/>
    </source>
</evidence>
<dbReference type="EMBL" id="CP104557">
    <property type="protein sequence ID" value="UXH37831.1"/>
    <property type="molecule type" value="Genomic_DNA"/>
</dbReference>
<dbReference type="RefSeq" id="WP_261743388.1">
    <property type="nucleotide sequence ID" value="NZ_CP104557.1"/>
</dbReference>
<keyword evidence="1 3" id="KW-0378">Hydrolase</keyword>
<keyword evidence="4" id="KW-1185">Reference proteome</keyword>
<dbReference type="PANTHER" id="PTHR43674">
    <property type="entry name" value="NITRILASE C965.09-RELATED"/>
    <property type="match status" value="1"/>
</dbReference>
<dbReference type="InterPro" id="IPR050345">
    <property type="entry name" value="Aliph_Amidase/BUP"/>
</dbReference>
<dbReference type="GO" id="GO:0016787">
    <property type="term" value="F:hydrolase activity"/>
    <property type="evidence" value="ECO:0007669"/>
    <property type="project" value="UniProtKB-KW"/>
</dbReference>
<dbReference type="PROSITE" id="PS50263">
    <property type="entry name" value="CN_HYDROLASE"/>
    <property type="match status" value="1"/>
</dbReference>
<sequence>MKLCAVQLASRKGDLASNLLRHMRCIEQAASLGIELVVFPELSLTGYEPTLARQVALPLTCARLEPLQALCDKLAISAAVGLPLPSAEGIRIGMPILRPGLPALAYVKQRLHEDERPFFTPGDQPLVFDAGPLTIAPAICYESMFIDHAAHAHRLGAELYLVSVAKTAKGIREGHEHYPQVARAFSMPVLMANCVGPCDSFVGAGGSAAWDRHGNLLAALTDKAEGMILLDVASNTARAVPLEI</sequence>
<feature type="domain" description="CN hydrolase" evidence="2">
    <location>
        <begin position="1"/>
        <end position="234"/>
    </location>
</feature>
<dbReference type="Gene3D" id="3.60.110.10">
    <property type="entry name" value="Carbon-nitrogen hydrolase"/>
    <property type="match status" value="1"/>
</dbReference>
<dbReference type="SUPFAM" id="SSF56317">
    <property type="entry name" value="Carbon-nitrogen hydrolase"/>
    <property type="match status" value="1"/>
</dbReference>
<evidence type="ECO:0000259" key="2">
    <source>
        <dbReference type="PROSITE" id="PS50263"/>
    </source>
</evidence>
<proteinExistence type="predicted"/>
<name>A0ABY6AEQ6_9PSED</name>